<sequence>MRHANLTINILIGLLCFAASFFIVLFPLGGLVEYLSQISNDFLNRTGLGFADGEADPSFLWVLFLLMLVVTALLMFIIQKVRRKYQ</sequence>
<dbReference type="AlphaFoldDB" id="A0A1C4AQ66"/>
<evidence type="ECO:0000313" key="3">
    <source>
        <dbReference type="Proteomes" id="UP000198515"/>
    </source>
</evidence>
<dbReference type="OrthoDB" id="6624515at2"/>
<dbReference type="RefSeq" id="WP_090133806.1">
    <property type="nucleotide sequence ID" value="NZ_FMBC01000005.1"/>
</dbReference>
<keyword evidence="1" id="KW-0812">Transmembrane</keyword>
<name>A0A1C4AQ66_9ENTR</name>
<protein>
    <submittedName>
        <fullName evidence="2">Uncharacterized protein</fullName>
    </submittedName>
</protein>
<dbReference type="Proteomes" id="UP000198515">
    <property type="component" value="Unassembled WGS sequence"/>
</dbReference>
<evidence type="ECO:0000313" key="2">
    <source>
        <dbReference type="EMBL" id="SCB96802.1"/>
    </source>
</evidence>
<keyword evidence="1" id="KW-1133">Transmembrane helix</keyword>
<feature type="transmembrane region" description="Helical" evidence="1">
    <location>
        <begin position="58"/>
        <end position="78"/>
    </location>
</feature>
<reference evidence="3" key="1">
    <citation type="submission" date="2016-08" db="EMBL/GenBank/DDBJ databases">
        <authorList>
            <person name="Varghese N."/>
            <person name="Submissions Spin"/>
        </authorList>
    </citation>
    <scope>NUCLEOTIDE SEQUENCE [LARGE SCALE GENOMIC DNA]</scope>
    <source>
        <strain evidence="3">REICA_142</strain>
    </source>
</reference>
<keyword evidence="3" id="KW-1185">Reference proteome</keyword>
<feature type="transmembrane region" description="Helical" evidence="1">
    <location>
        <begin position="7"/>
        <end position="28"/>
    </location>
</feature>
<dbReference type="EMBL" id="FMBC01000005">
    <property type="protein sequence ID" value="SCB96802.1"/>
    <property type="molecule type" value="Genomic_DNA"/>
</dbReference>
<accession>A0A1C4AQ66</accession>
<proteinExistence type="predicted"/>
<organism evidence="2 3">
    <name type="scientific">Kosakonia oryziphila</name>
    <dbReference type="NCBI Taxonomy" id="1005667"/>
    <lineage>
        <taxon>Bacteria</taxon>
        <taxon>Pseudomonadati</taxon>
        <taxon>Pseudomonadota</taxon>
        <taxon>Gammaproteobacteria</taxon>
        <taxon>Enterobacterales</taxon>
        <taxon>Enterobacteriaceae</taxon>
        <taxon>Kosakonia</taxon>
    </lineage>
</organism>
<keyword evidence="1" id="KW-0472">Membrane</keyword>
<gene>
    <name evidence="2" type="ORF">GA0061070_100566</name>
</gene>
<evidence type="ECO:0000256" key="1">
    <source>
        <dbReference type="SAM" id="Phobius"/>
    </source>
</evidence>